<evidence type="ECO:0000313" key="1">
    <source>
        <dbReference type="EMBL" id="MPC62717.1"/>
    </source>
</evidence>
<dbReference type="EMBL" id="VSRR010019982">
    <property type="protein sequence ID" value="MPC62717.1"/>
    <property type="molecule type" value="Genomic_DNA"/>
</dbReference>
<reference evidence="1 2" key="1">
    <citation type="submission" date="2019-05" db="EMBL/GenBank/DDBJ databases">
        <title>Another draft genome of Portunus trituberculatus and its Hox gene families provides insights of decapod evolution.</title>
        <authorList>
            <person name="Jeong J.-H."/>
            <person name="Song I."/>
            <person name="Kim S."/>
            <person name="Choi T."/>
            <person name="Kim D."/>
            <person name="Ryu S."/>
            <person name="Kim W."/>
        </authorList>
    </citation>
    <scope>NUCLEOTIDE SEQUENCE [LARGE SCALE GENOMIC DNA]</scope>
    <source>
        <tissue evidence="1">Muscle</tissue>
    </source>
</reference>
<proteinExistence type="predicted"/>
<evidence type="ECO:0000313" key="2">
    <source>
        <dbReference type="Proteomes" id="UP000324222"/>
    </source>
</evidence>
<dbReference type="Proteomes" id="UP000324222">
    <property type="component" value="Unassembled WGS sequence"/>
</dbReference>
<keyword evidence="2" id="KW-1185">Reference proteome</keyword>
<comment type="caution">
    <text evidence="1">The sequence shown here is derived from an EMBL/GenBank/DDBJ whole genome shotgun (WGS) entry which is preliminary data.</text>
</comment>
<protein>
    <submittedName>
        <fullName evidence="1">Uncharacterized protein</fullName>
    </submittedName>
</protein>
<sequence>MLQSYVVVLSALLVNKEV</sequence>
<organism evidence="1 2">
    <name type="scientific">Portunus trituberculatus</name>
    <name type="common">Swimming crab</name>
    <name type="synonym">Neptunus trituberculatus</name>
    <dbReference type="NCBI Taxonomy" id="210409"/>
    <lineage>
        <taxon>Eukaryota</taxon>
        <taxon>Metazoa</taxon>
        <taxon>Ecdysozoa</taxon>
        <taxon>Arthropoda</taxon>
        <taxon>Crustacea</taxon>
        <taxon>Multicrustacea</taxon>
        <taxon>Malacostraca</taxon>
        <taxon>Eumalacostraca</taxon>
        <taxon>Eucarida</taxon>
        <taxon>Decapoda</taxon>
        <taxon>Pleocyemata</taxon>
        <taxon>Brachyura</taxon>
        <taxon>Eubrachyura</taxon>
        <taxon>Portunoidea</taxon>
        <taxon>Portunidae</taxon>
        <taxon>Portuninae</taxon>
        <taxon>Portunus</taxon>
    </lineage>
</organism>
<dbReference type="AlphaFoldDB" id="A0A5B7H055"/>
<accession>A0A5B7H055</accession>
<gene>
    <name evidence="1" type="ORF">E2C01_056806</name>
</gene>
<name>A0A5B7H055_PORTR</name>